<reference evidence="4" key="1">
    <citation type="journal article" date="2019" name="Int. J. Syst. Evol. Microbiol.">
        <title>The Global Catalogue of Microorganisms (GCM) 10K type strain sequencing project: providing services to taxonomists for standard genome sequencing and annotation.</title>
        <authorList>
            <consortium name="The Broad Institute Genomics Platform"/>
            <consortium name="The Broad Institute Genome Sequencing Center for Infectious Disease"/>
            <person name="Wu L."/>
            <person name="Ma J."/>
        </authorList>
    </citation>
    <scope>NUCLEOTIDE SEQUENCE [LARGE SCALE GENOMIC DNA]</scope>
    <source>
        <strain evidence="4">CGMCC 1.12470</strain>
    </source>
</reference>
<gene>
    <name evidence="3" type="ORF">ACFSL4_04415</name>
</gene>
<evidence type="ECO:0000313" key="4">
    <source>
        <dbReference type="Proteomes" id="UP001597261"/>
    </source>
</evidence>
<evidence type="ECO:0000313" key="3">
    <source>
        <dbReference type="EMBL" id="MFD1657493.1"/>
    </source>
</evidence>
<dbReference type="InterPro" id="IPR002560">
    <property type="entry name" value="Transposase_DDE"/>
</dbReference>
<proteinExistence type="predicted"/>
<feature type="domain" description="Transposase IS204/IS1001/IS1096/IS1165 DDE" evidence="2">
    <location>
        <begin position="89"/>
        <end position="173"/>
    </location>
</feature>
<name>A0ABW4ILY9_9ACTN</name>
<keyword evidence="4" id="KW-1185">Reference proteome</keyword>
<feature type="compositionally biased region" description="Polar residues" evidence="1">
    <location>
        <begin position="187"/>
        <end position="196"/>
    </location>
</feature>
<comment type="caution">
    <text evidence="3">The sequence shown here is derived from an EMBL/GenBank/DDBJ whole genome shotgun (WGS) entry which is preliminary data.</text>
</comment>
<dbReference type="Pfam" id="PF01610">
    <property type="entry name" value="DDE_Tnp_ISL3"/>
    <property type="match status" value="1"/>
</dbReference>
<dbReference type="Proteomes" id="UP001597261">
    <property type="component" value="Unassembled WGS sequence"/>
</dbReference>
<evidence type="ECO:0000256" key="1">
    <source>
        <dbReference type="SAM" id="MobiDB-lite"/>
    </source>
</evidence>
<feature type="compositionally biased region" description="Low complexity" evidence="1">
    <location>
        <begin position="198"/>
        <end position="214"/>
    </location>
</feature>
<feature type="region of interest" description="Disordered" evidence="1">
    <location>
        <begin position="187"/>
        <end position="214"/>
    </location>
</feature>
<evidence type="ECO:0000259" key="2">
    <source>
        <dbReference type="Pfam" id="PF01610"/>
    </source>
</evidence>
<organism evidence="3 4">
    <name type="scientific">Streptomyces caeni</name>
    <dbReference type="NCBI Taxonomy" id="2307231"/>
    <lineage>
        <taxon>Bacteria</taxon>
        <taxon>Bacillati</taxon>
        <taxon>Actinomycetota</taxon>
        <taxon>Actinomycetes</taxon>
        <taxon>Kitasatosporales</taxon>
        <taxon>Streptomycetaceae</taxon>
        <taxon>Streptomyces</taxon>
    </lineage>
</organism>
<dbReference type="PANTHER" id="PTHR33498">
    <property type="entry name" value="TRANSPOSASE FOR INSERTION SEQUENCE ELEMENT IS1557"/>
    <property type="match status" value="1"/>
</dbReference>
<dbReference type="PANTHER" id="PTHR33498:SF1">
    <property type="entry name" value="TRANSPOSASE FOR INSERTION SEQUENCE ELEMENT IS1557"/>
    <property type="match status" value="1"/>
</dbReference>
<dbReference type="RefSeq" id="WP_381078710.1">
    <property type="nucleotide sequence ID" value="NZ_JBHUDX010000011.1"/>
</dbReference>
<dbReference type="InterPro" id="IPR047951">
    <property type="entry name" value="Transpos_ISL3"/>
</dbReference>
<protein>
    <submittedName>
        <fullName evidence="3">Transposase</fullName>
    </submittedName>
</protein>
<dbReference type="EMBL" id="JBHUDX010000011">
    <property type="protein sequence ID" value="MFD1657493.1"/>
    <property type="molecule type" value="Genomic_DNA"/>
</dbReference>
<sequence length="214" mass="23014">MIDLSVRPLYCENPGCEKVTFAEQVTGLTRRYQRRTPALQTVVDAVAVALAGSAGARLLGVLHHVLTWAGVLNCPVRITLPARPVPPVLGIDEFALCRGHRYATILTDATTGERIEVLPDRKMETVTVWLKAHPGIEVVCRDGAGAFAQAVTDADPAIVRVCDRRHLWHGLADAAISRKWATPAARTSWSGTSTRVGSRPAAPASPRARPPSSC</sequence>
<accession>A0ABW4ILY9</accession>